<dbReference type="InterPro" id="IPR050336">
    <property type="entry name" value="Chromosome_partition/occlusion"/>
</dbReference>
<gene>
    <name evidence="6" type="ORF">LZC95_16455</name>
</gene>
<evidence type="ECO:0000259" key="5">
    <source>
        <dbReference type="PROSITE" id="PS50943"/>
    </source>
</evidence>
<evidence type="ECO:0000256" key="3">
    <source>
        <dbReference type="ARBA" id="ARBA00023125"/>
    </source>
</evidence>
<dbReference type="Pfam" id="PF17762">
    <property type="entry name" value="HTH_ParB"/>
    <property type="match status" value="1"/>
</dbReference>
<dbReference type="EMBL" id="CP089982">
    <property type="protein sequence ID" value="WXA98416.1"/>
    <property type="molecule type" value="Genomic_DNA"/>
</dbReference>
<name>A0ABZ2KIA6_9BACT</name>
<dbReference type="RefSeq" id="WP_394849030.1">
    <property type="nucleotide sequence ID" value="NZ_CP089982.1"/>
</dbReference>
<dbReference type="Gene3D" id="3.90.1530.30">
    <property type="match status" value="1"/>
</dbReference>
<dbReference type="InterPro" id="IPR036086">
    <property type="entry name" value="ParB/Sulfiredoxin_sf"/>
</dbReference>
<evidence type="ECO:0000313" key="6">
    <source>
        <dbReference type="EMBL" id="WXA98416.1"/>
    </source>
</evidence>
<dbReference type="InterPro" id="IPR004437">
    <property type="entry name" value="ParB/RepB/Spo0J"/>
</dbReference>
<dbReference type="PANTHER" id="PTHR33375">
    <property type="entry name" value="CHROMOSOME-PARTITIONING PROTEIN PARB-RELATED"/>
    <property type="match status" value="1"/>
</dbReference>
<dbReference type="Pfam" id="PF23552">
    <property type="entry name" value="ParB_C"/>
    <property type="match status" value="1"/>
</dbReference>
<dbReference type="NCBIfam" id="TIGR00180">
    <property type="entry name" value="parB_part"/>
    <property type="match status" value="1"/>
</dbReference>
<dbReference type="SMART" id="SM00470">
    <property type="entry name" value="ParB"/>
    <property type="match status" value="1"/>
</dbReference>
<dbReference type="Pfam" id="PF02195">
    <property type="entry name" value="ParB_N"/>
    <property type="match status" value="1"/>
</dbReference>
<keyword evidence="2" id="KW-0159">Chromosome partition</keyword>
<feature type="region of interest" description="Disordered" evidence="4">
    <location>
        <begin position="233"/>
        <end position="264"/>
    </location>
</feature>
<evidence type="ECO:0000256" key="4">
    <source>
        <dbReference type="SAM" id="MobiDB-lite"/>
    </source>
</evidence>
<feature type="domain" description="HTH cro/C1-type" evidence="5">
    <location>
        <begin position="144"/>
        <end position="171"/>
    </location>
</feature>
<keyword evidence="3" id="KW-0238">DNA-binding</keyword>
<dbReference type="PANTHER" id="PTHR33375:SF1">
    <property type="entry name" value="CHROMOSOME-PARTITIONING PROTEIN PARB-RELATED"/>
    <property type="match status" value="1"/>
</dbReference>
<comment type="similarity">
    <text evidence="1">Belongs to the ParB family.</text>
</comment>
<protein>
    <submittedName>
        <fullName evidence="6">ParB/RepB/Spo0J family partition protein</fullName>
    </submittedName>
</protein>
<dbReference type="InterPro" id="IPR057240">
    <property type="entry name" value="ParB_dimer_C"/>
</dbReference>
<dbReference type="InterPro" id="IPR003115">
    <property type="entry name" value="ParB_N"/>
</dbReference>
<reference evidence="6 7" key="1">
    <citation type="submission" date="2021-12" db="EMBL/GenBank/DDBJ databases">
        <title>Discovery of the Pendulisporaceae a myxobacterial family with distinct sporulation behavior and unique specialized metabolism.</title>
        <authorList>
            <person name="Garcia R."/>
            <person name="Popoff A."/>
            <person name="Bader C.D."/>
            <person name="Loehr J."/>
            <person name="Walesch S."/>
            <person name="Walt C."/>
            <person name="Boldt J."/>
            <person name="Bunk B."/>
            <person name="Haeckl F.J.F.P.J."/>
            <person name="Gunesch A.P."/>
            <person name="Birkelbach J."/>
            <person name="Nuebel U."/>
            <person name="Pietschmann T."/>
            <person name="Bach T."/>
            <person name="Mueller R."/>
        </authorList>
    </citation>
    <scope>NUCLEOTIDE SEQUENCE [LARGE SCALE GENOMIC DNA]</scope>
    <source>
        <strain evidence="6 7">MSr12523</strain>
    </source>
</reference>
<organism evidence="6 7">
    <name type="scientific">Pendulispora brunnea</name>
    <dbReference type="NCBI Taxonomy" id="2905690"/>
    <lineage>
        <taxon>Bacteria</taxon>
        <taxon>Pseudomonadati</taxon>
        <taxon>Myxococcota</taxon>
        <taxon>Myxococcia</taxon>
        <taxon>Myxococcales</taxon>
        <taxon>Sorangiineae</taxon>
        <taxon>Pendulisporaceae</taxon>
        <taxon>Pendulispora</taxon>
    </lineage>
</organism>
<dbReference type="SUPFAM" id="SSF109709">
    <property type="entry name" value="KorB DNA-binding domain-like"/>
    <property type="match status" value="1"/>
</dbReference>
<dbReference type="CDD" id="cd16393">
    <property type="entry name" value="SPO0J_N"/>
    <property type="match status" value="1"/>
</dbReference>
<evidence type="ECO:0000256" key="2">
    <source>
        <dbReference type="ARBA" id="ARBA00022829"/>
    </source>
</evidence>
<dbReference type="PROSITE" id="PS50943">
    <property type="entry name" value="HTH_CROC1"/>
    <property type="match status" value="1"/>
</dbReference>
<accession>A0ABZ2KIA6</accession>
<dbReference type="Gene3D" id="1.10.10.2830">
    <property type="match status" value="1"/>
</dbReference>
<dbReference type="InterPro" id="IPR001387">
    <property type="entry name" value="Cro/C1-type_HTH"/>
</dbReference>
<dbReference type="Proteomes" id="UP001379533">
    <property type="component" value="Chromosome"/>
</dbReference>
<keyword evidence="7" id="KW-1185">Reference proteome</keyword>
<dbReference type="SUPFAM" id="SSF110849">
    <property type="entry name" value="ParB/Sulfiredoxin"/>
    <property type="match status" value="1"/>
</dbReference>
<evidence type="ECO:0000313" key="7">
    <source>
        <dbReference type="Proteomes" id="UP001379533"/>
    </source>
</evidence>
<dbReference type="InterPro" id="IPR041468">
    <property type="entry name" value="HTH_ParB/Spo0J"/>
</dbReference>
<proteinExistence type="inferred from homology"/>
<sequence length="310" mass="33862">MSEKSVSSDTKKRALGRGLDALLPVAQPPARGYGDKSVFLCALEKLSPQKGQPRKVFEKTALEELAASIKEHGLLEPLVVRRVDGSDRFEIIAGERRWRASQKAGLHEVLVVVKDVSPASAFELALIENVQREDLNAIELAEALSRLVQEHGYTQESLAERLGKDRTTIANSLRLMKLPPRVRDQVIEGALTEGHARALLGVVEGPAIERLSEKVIRGRLSVRATEALVRKEKDKEKAALGDTSANGKKAPDAAAPQVKSSSVRDLEARLTRRLGSKVEVRDVGNKGELAIPYADLDQLDRILEKLLGGD</sequence>
<evidence type="ECO:0000256" key="1">
    <source>
        <dbReference type="ARBA" id="ARBA00006295"/>
    </source>
</evidence>